<evidence type="ECO:0000313" key="19">
    <source>
        <dbReference type="Proteomes" id="UP001055102"/>
    </source>
</evidence>
<dbReference type="RefSeq" id="WP_238276943.1">
    <property type="nucleotide sequence ID" value="NZ_BPQR01000049.1"/>
</dbReference>
<accession>A0ABQ4T0C0</accession>
<dbReference type="InterPro" id="IPR013655">
    <property type="entry name" value="PAS_fold_3"/>
</dbReference>
<keyword evidence="8" id="KW-0288">FMN</keyword>
<keyword evidence="14" id="KW-0157">Chromophore</keyword>
<dbReference type="InterPro" id="IPR000014">
    <property type="entry name" value="PAS"/>
</dbReference>
<evidence type="ECO:0000256" key="11">
    <source>
        <dbReference type="ARBA" id="ARBA00022741"/>
    </source>
</evidence>
<evidence type="ECO:0000256" key="12">
    <source>
        <dbReference type="ARBA" id="ARBA00022777"/>
    </source>
</evidence>
<dbReference type="Pfam" id="PF08447">
    <property type="entry name" value="PAS_3"/>
    <property type="match status" value="1"/>
</dbReference>
<evidence type="ECO:0000256" key="4">
    <source>
        <dbReference type="ARBA" id="ARBA00022543"/>
    </source>
</evidence>
<dbReference type="SMART" id="SM00911">
    <property type="entry name" value="HWE_HK"/>
    <property type="match status" value="1"/>
</dbReference>
<dbReference type="CDD" id="cd00130">
    <property type="entry name" value="PAS"/>
    <property type="match status" value="1"/>
</dbReference>
<sequence length="488" mass="53699">MSPGHASEPVRPLMPTHLERFDWSATPLGPREAWSPALRTTHDLMMATRFPMCATWGPARTLLYNEAYAPFLGTRHPAALGRPIDEVWFEIWDDIRPLIEQAMAGQPVHQTDMHLVMTRNGRPEDTYWTFSYSPLRDGDAVVGFLNVAMETTEAVEMRRHMAKESARLQDSESRLLALVTAGAYSLYRMSPDWQEMRHLDGQGVLRDTLSPSVRWLDVYIDEADRATVLAAVAEAIAREDTFELEHRVRLAEGGFGWVLSRAVPIRDGDGRVVEWFGAATDITARRAAEARQDMLNHELSHRLKNSLAIVQSIATQTLRNASDLASAHQSLMSRLVALGRAHDVLLSGQTNSAHLRGIAAGALELHDDAQARIRVSGPDVAVGPVPALYFTLMLHELATNAAKYGALSVPAGSVDVVWTIDSPSQTFRMTWTEMDGPPVAPPTRKGFGSRLIERGLAGTVDGEVVFRFEPGGVVCSLTAPLSGLVKET</sequence>
<evidence type="ECO:0000256" key="2">
    <source>
        <dbReference type="ARBA" id="ARBA00012438"/>
    </source>
</evidence>
<comment type="caution">
    <text evidence="18">The sequence shown here is derived from an EMBL/GenBank/DDBJ whole genome shotgun (WGS) entry which is preliminary data.</text>
</comment>
<keyword evidence="9" id="KW-0808">Transferase</keyword>
<keyword evidence="6" id="KW-0716">Sensory transduction</keyword>
<evidence type="ECO:0000256" key="7">
    <source>
        <dbReference type="ARBA" id="ARBA00022630"/>
    </source>
</evidence>
<keyword evidence="13" id="KW-0067">ATP-binding</keyword>
<keyword evidence="5" id="KW-0597">Phosphoprotein</keyword>
<keyword evidence="10" id="KW-0677">Repeat</keyword>
<dbReference type="InterPro" id="IPR035965">
    <property type="entry name" value="PAS-like_dom_sf"/>
</dbReference>
<evidence type="ECO:0000256" key="3">
    <source>
        <dbReference type="ARBA" id="ARBA00021740"/>
    </source>
</evidence>
<organism evidence="18 19">
    <name type="scientific">Methylobacterium jeotgali</name>
    <dbReference type="NCBI Taxonomy" id="381630"/>
    <lineage>
        <taxon>Bacteria</taxon>
        <taxon>Pseudomonadati</taxon>
        <taxon>Pseudomonadota</taxon>
        <taxon>Alphaproteobacteria</taxon>
        <taxon>Hyphomicrobiales</taxon>
        <taxon>Methylobacteriaceae</taxon>
        <taxon>Methylobacterium</taxon>
    </lineage>
</organism>
<protein>
    <recommendedName>
        <fullName evidence="3">Blue-light-activated histidine kinase</fullName>
        <ecNumber evidence="2">2.7.13.3</ecNumber>
    </recommendedName>
</protein>
<evidence type="ECO:0000256" key="16">
    <source>
        <dbReference type="ARBA" id="ARBA00023170"/>
    </source>
</evidence>
<keyword evidence="7" id="KW-0285">Flavoprotein</keyword>
<dbReference type="Pfam" id="PF08448">
    <property type="entry name" value="PAS_4"/>
    <property type="match status" value="1"/>
</dbReference>
<keyword evidence="16" id="KW-0675">Receptor</keyword>
<dbReference type="Pfam" id="PF07536">
    <property type="entry name" value="HWE_HK"/>
    <property type="match status" value="1"/>
</dbReference>
<dbReference type="EMBL" id="BPQR01000049">
    <property type="protein sequence ID" value="GJE07655.1"/>
    <property type="molecule type" value="Genomic_DNA"/>
</dbReference>
<keyword evidence="4" id="KW-0600">Photoreceptor protein</keyword>
<dbReference type="InterPro" id="IPR011102">
    <property type="entry name" value="Sig_transdc_His_kinase_HWE"/>
</dbReference>
<reference evidence="18" key="1">
    <citation type="journal article" date="2021" name="Front. Microbiol.">
        <title>Comprehensive Comparative Genomics and Phenotyping of Methylobacterium Species.</title>
        <authorList>
            <person name="Alessa O."/>
            <person name="Ogura Y."/>
            <person name="Fujitani Y."/>
            <person name="Takami H."/>
            <person name="Hayashi T."/>
            <person name="Sahin N."/>
            <person name="Tani A."/>
        </authorList>
    </citation>
    <scope>NUCLEOTIDE SEQUENCE</scope>
    <source>
        <strain evidence="18">LMG 23639</strain>
    </source>
</reference>
<name>A0ABQ4T0C0_9HYPH</name>
<dbReference type="PANTHER" id="PTHR41523">
    <property type="entry name" value="TWO-COMPONENT SYSTEM SENSOR PROTEIN"/>
    <property type="match status" value="1"/>
</dbReference>
<dbReference type="SUPFAM" id="SSF55785">
    <property type="entry name" value="PYP-like sensor domain (PAS domain)"/>
    <property type="match status" value="2"/>
</dbReference>
<dbReference type="PANTHER" id="PTHR41523:SF7">
    <property type="entry name" value="HISTIDINE KINASE"/>
    <property type="match status" value="1"/>
</dbReference>
<evidence type="ECO:0000256" key="1">
    <source>
        <dbReference type="ARBA" id="ARBA00000085"/>
    </source>
</evidence>
<dbReference type="PROSITE" id="PS50113">
    <property type="entry name" value="PAC"/>
    <property type="match status" value="1"/>
</dbReference>
<dbReference type="InterPro" id="IPR000700">
    <property type="entry name" value="PAS-assoc_C"/>
</dbReference>
<keyword evidence="19" id="KW-1185">Reference proteome</keyword>
<evidence type="ECO:0000256" key="15">
    <source>
        <dbReference type="ARBA" id="ARBA00023026"/>
    </source>
</evidence>
<evidence type="ECO:0000256" key="6">
    <source>
        <dbReference type="ARBA" id="ARBA00022606"/>
    </source>
</evidence>
<dbReference type="SMART" id="SM00086">
    <property type="entry name" value="PAC"/>
    <property type="match status" value="1"/>
</dbReference>
<evidence type="ECO:0000259" key="17">
    <source>
        <dbReference type="PROSITE" id="PS50113"/>
    </source>
</evidence>
<dbReference type="EC" id="2.7.13.3" evidence="2"/>
<evidence type="ECO:0000256" key="5">
    <source>
        <dbReference type="ARBA" id="ARBA00022553"/>
    </source>
</evidence>
<gene>
    <name evidence="18" type="ORF">AOPFMNJM_2984</name>
</gene>
<evidence type="ECO:0000256" key="13">
    <source>
        <dbReference type="ARBA" id="ARBA00022840"/>
    </source>
</evidence>
<keyword evidence="12" id="KW-0418">Kinase</keyword>
<proteinExistence type="predicted"/>
<keyword evidence="15" id="KW-0843">Virulence</keyword>
<evidence type="ECO:0000256" key="14">
    <source>
        <dbReference type="ARBA" id="ARBA00022991"/>
    </source>
</evidence>
<evidence type="ECO:0000313" key="18">
    <source>
        <dbReference type="EMBL" id="GJE07655.1"/>
    </source>
</evidence>
<comment type="catalytic activity">
    <reaction evidence="1">
        <text>ATP + protein L-histidine = ADP + protein N-phospho-L-histidine.</text>
        <dbReference type="EC" id="2.7.13.3"/>
    </reaction>
</comment>
<keyword evidence="11" id="KW-0547">Nucleotide-binding</keyword>
<dbReference type="Proteomes" id="UP001055102">
    <property type="component" value="Unassembled WGS sequence"/>
</dbReference>
<dbReference type="Gene3D" id="3.30.450.20">
    <property type="entry name" value="PAS domain"/>
    <property type="match status" value="2"/>
</dbReference>
<feature type="domain" description="PAC" evidence="17">
    <location>
        <begin position="242"/>
        <end position="294"/>
    </location>
</feature>
<dbReference type="InterPro" id="IPR013656">
    <property type="entry name" value="PAS_4"/>
</dbReference>
<reference evidence="18" key="2">
    <citation type="submission" date="2021-08" db="EMBL/GenBank/DDBJ databases">
        <authorList>
            <person name="Tani A."/>
            <person name="Ola A."/>
            <person name="Ogura Y."/>
            <person name="Katsura K."/>
            <person name="Hayashi T."/>
        </authorList>
    </citation>
    <scope>NUCLEOTIDE SEQUENCE</scope>
    <source>
        <strain evidence="18">LMG 23639</strain>
    </source>
</reference>
<dbReference type="Gene3D" id="3.30.565.10">
    <property type="entry name" value="Histidine kinase-like ATPase, C-terminal domain"/>
    <property type="match status" value="1"/>
</dbReference>
<dbReference type="InterPro" id="IPR001610">
    <property type="entry name" value="PAC"/>
</dbReference>
<evidence type="ECO:0000256" key="8">
    <source>
        <dbReference type="ARBA" id="ARBA00022643"/>
    </source>
</evidence>
<evidence type="ECO:0000256" key="10">
    <source>
        <dbReference type="ARBA" id="ARBA00022737"/>
    </source>
</evidence>
<dbReference type="InterPro" id="IPR036890">
    <property type="entry name" value="HATPase_C_sf"/>
</dbReference>
<evidence type="ECO:0000256" key="9">
    <source>
        <dbReference type="ARBA" id="ARBA00022679"/>
    </source>
</evidence>